<comment type="caution">
    <text evidence="2">The sequence shown here is derived from an EMBL/GenBank/DDBJ whole genome shotgun (WGS) entry which is preliminary data.</text>
</comment>
<accession>A0ABU4JZW8</accession>
<reference evidence="2 3" key="1">
    <citation type="submission" date="2023-10" db="EMBL/GenBank/DDBJ databases">
        <authorList>
            <person name="Wang X.X."/>
        </authorList>
    </citation>
    <scope>NUCLEOTIDE SEQUENCE [LARGE SCALE GENOMIC DNA]</scope>
    <source>
        <strain evidence="2 3">NBRC 12816</strain>
    </source>
</reference>
<gene>
    <name evidence="2" type="ORF">R2363_02405</name>
</gene>
<evidence type="ECO:0000313" key="2">
    <source>
        <dbReference type="EMBL" id="MDX2291026.1"/>
    </source>
</evidence>
<sequence>MIYARPRGGRIAAAALTVALAAAGVTAPAFAAPSAPLAAQDGQGTTVPYPAGYAELLGGGEKGFFTRFRYTVSWTSYATGVSQVVHDAPTGDRYVVGASDVLVTGNHPTSLREARVFTVRDLASGAQPYVVDLDALAEDGERYFYQGAVGGTLVTHLAKADGTVEGRLVTPGPDGPQQRPVAGLPADTRGFRVTETTAATAALVVVAGPDSAPRYTRSVLDVASAAVTDDFPRADPYNSAPVSVSESYVAWPDETAPSRVAVAARGTGGTGPVRTTEVAASYPYALLGGWLVHGGTTRPQTVGDGGPLMAERADGSGTPVRVLDTMGWLVPGPGGSLMARGGSVEHGEGLYRITLDAAGLPVAELVASTGEPSVLVYGGAEVPATIDLSRTKSELLRWKLAGRVGNARVTITRMDGPRGDEPVVIRDLVPMGPDGIGFTWKGQDFNTPGRPAEAGRYSWKFEATQFSGLGEPVRDYGTFTVRRTVGLHDFDGNGSPELLTRAGGRVEAVDLVLDPETRAPYAFQKAEFGRELGWAAYDRLESVGDVAGSRLADVVTRDRGGVLWLHQGAGDVRYPLLPRVRVGGGWNVYDRITGGSDLTGDGRADLVATDRAGVLWLYAGTGNASAPFKTRKRVGGGWGIYNDLTATGNLGGAGAGDLVARDRAGVLWLYLGKGDGTFAQRVRIGGGWGAFRQFTAIGDANDDGRQDFLASGDTGDVFYTGTGDWRAPFKSPRWTSLAPGVGVDLF</sequence>
<dbReference type="InterPro" id="IPR028994">
    <property type="entry name" value="Integrin_alpha_N"/>
</dbReference>
<dbReference type="EMBL" id="JAWJZF010000171">
    <property type="protein sequence ID" value="MDX2291026.1"/>
    <property type="molecule type" value="Genomic_DNA"/>
</dbReference>
<evidence type="ECO:0000256" key="1">
    <source>
        <dbReference type="SAM" id="SignalP"/>
    </source>
</evidence>
<feature type="chain" id="PRO_5045411409" description="VCBS repeat-containing protein" evidence="1">
    <location>
        <begin position="32"/>
        <end position="746"/>
    </location>
</feature>
<evidence type="ECO:0008006" key="4">
    <source>
        <dbReference type="Google" id="ProtNLM"/>
    </source>
</evidence>
<dbReference type="RefSeq" id="WP_319007615.1">
    <property type="nucleotide sequence ID" value="NZ_JAWJZF010000171.1"/>
</dbReference>
<feature type="signal peptide" evidence="1">
    <location>
        <begin position="1"/>
        <end position="31"/>
    </location>
</feature>
<proteinExistence type="predicted"/>
<keyword evidence="1" id="KW-0732">Signal</keyword>
<dbReference type="Proteomes" id="UP001278571">
    <property type="component" value="Unassembled WGS sequence"/>
</dbReference>
<organism evidence="2 3">
    <name type="scientific">Streptomyces roseolus</name>
    <dbReference type="NCBI Taxonomy" id="67358"/>
    <lineage>
        <taxon>Bacteria</taxon>
        <taxon>Bacillati</taxon>
        <taxon>Actinomycetota</taxon>
        <taxon>Actinomycetes</taxon>
        <taxon>Kitasatosporales</taxon>
        <taxon>Streptomycetaceae</taxon>
        <taxon>Streptomyces</taxon>
    </lineage>
</organism>
<name>A0ABU4JZW8_9ACTN</name>
<protein>
    <recommendedName>
        <fullName evidence="4">VCBS repeat-containing protein</fullName>
    </recommendedName>
</protein>
<keyword evidence="3" id="KW-1185">Reference proteome</keyword>
<dbReference type="SUPFAM" id="SSF69318">
    <property type="entry name" value="Integrin alpha N-terminal domain"/>
    <property type="match status" value="1"/>
</dbReference>
<evidence type="ECO:0000313" key="3">
    <source>
        <dbReference type="Proteomes" id="UP001278571"/>
    </source>
</evidence>